<dbReference type="AlphaFoldDB" id="A0A161UA87"/>
<dbReference type="Proteomes" id="UP000076630">
    <property type="component" value="Unassembled WGS sequence"/>
</dbReference>
<protein>
    <recommendedName>
        <fullName evidence="5">DUF4190 domain-containing protein</fullName>
    </recommendedName>
</protein>
<keyword evidence="2" id="KW-0812">Transmembrane</keyword>
<organism evidence="3 4">
    <name type="scientific">Myroides marinus</name>
    <dbReference type="NCBI Taxonomy" id="703342"/>
    <lineage>
        <taxon>Bacteria</taxon>
        <taxon>Pseudomonadati</taxon>
        <taxon>Bacteroidota</taxon>
        <taxon>Flavobacteriia</taxon>
        <taxon>Flavobacteriales</taxon>
        <taxon>Flavobacteriaceae</taxon>
        <taxon>Myroides</taxon>
    </lineage>
</organism>
<feature type="region of interest" description="Disordered" evidence="1">
    <location>
        <begin position="1"/>
        <end position="36"/>
    </location>
</feature>
<keyword evidence="2" id="KW-0472">Membrane</keyword>
<feature type="transmembrane region" description="Helical" evidence="2">
    <location>
        <begin position="134"/>
        <end position="165"/>
    </location>
</feature>
<evidence type="ECO:0000313" key="4">
    <source>
        <dbReference type="Proteomes" id="UP000076630"/>
    </source>
</evidence>
<feature type="compositionally biased region" description="Basic and acidic residues" evidence="1">
    <location>
        <begin position="1"/>
        <end position="14"/>
    </location>
</feature>
<evidence type="ECO:0000256" key="1">
    <source>
        <dbReference type="SAM" id="MobiDB-lite"/>
    </source>
</evidence>
<feature type="transmembrane region" description="Helical" evidence="2">
    <location>
        <begin position="177"/>
        <end position="205"/>
    </location>
</feature>
<evidence type="ECO:0008006" key="5">
    <source>
        <dbReference type="Google" id="ProtNLM"/>
    </source>
</evidence>
<keyword evidence="2" id="KW-1133">Transmembrane helix</keyword>
<dbReference type="EMBL" id="LQNU01000041">
    <property type="protein sequence ID" value="KZE82976.1"/>
    <property type="molecule type" value="Genomic_DNA"/>
</dbReference>
<sequence length="207" mass="22970">MEDNKDLEGKKEVQNTENTPPPIPNTEETNEGHSIVDKVTSTIKETVEDIKEEATELKQDIVEPAIESVKENVVEPVVEAVKENIVEPVKETVEEIKQEIKEEFNTPPPPTQSPYQNYNQPMYNQPLIQEKNGIGLAGFILSIVAFVLFWIPIINGICWLLGLILSIVGMFKRPKGFAIAGLVISLIGIVFFILAITLFATAAILSN</sequence>
<proteinExistence type="predicted"/>
<reference evidence="3 4" key="1">
    <citation type="submission" date="2016-01" db="EMBL/GenBank/DDBJ databases">
        <title>Whole genome sequencing of Myroides marinus L41.</title>
        <authorList>
            <person name="Hong K.W."/>
        </authorList>
    </citation>
    <scope>NUCLEOTIDE SEQUENCE [LARGE SCALE GENOMIC DNA]</scope>
    <source>
        <strain evidence="3 4">L41</strain>
    </source>
</reference>
<comment type="caution">
    <text evidence="3">The sequence shown here is derived from an EMBL/GenBank/DDBJ whole genome shotgun (WGS) entry which is preliminary data.</text>
</comment>
<evidence type="ECO:0000313" key="3">
    <source>
        <dbReference type="EMBL" id="KZE82976.1"/>
    </source>
</evidence>
<dbReference type="Gene3D" id="1.10.287.700">
    <property type="entry name" value="Helix hairpin bin"/>
    <property type="match status" value="1"/>
</dbReference>
<evidence type="ECO:0000256" key="2">
    <source>
        <dbReference type="SAM" id="Phobius"/>
    </source>
</evidence>
<name>A0A161UA87_9FLAO</name>
<dbReference type="OrthoDB" id="2281496at2"/>
<accession>A0A161UA87</accession>
<keyword evidence="4" id="KW-1185">Reference proteome</keyword>
<gene>
    <name evidence="3" type="ORF">AV926_05370</name>
</gene>
<dbReference type="RefSeq" id="WP_038985110.1">
    <property type="nucleotide sequence ID" value="NZ_JWJO01000009.1"/>
</dbReference>